<feature type="signal peptide" evidence="1">
    <location>
        <begin position="1"/>
        <end position="24"/>
    </location>
</feature>
<name>T0Q9P0_SAPDV</name>
<dbReference type="OrthoDB" id="79743at2759"/>
<dbReference type="AlphaFoldDB" id="T0Q9P0"/>
<evidence type="ECO:0000313" key="3">
    <source>
        <dbReference type="Proteomes" id="UP000030762"/>
    </source>
</evidence>
<keyword evidence="3" id="KW-1185">Reference proteome</keyword>
<keyword evidence="1" id="KW-0732">Signal</keyword>
<reference evidence="2 3" key="1">
    <citation type="submission" date="2012-04" db="EMBL/GenBank/DDBJ databases">
        <title>The Genome Sequence of Saprolegnia declina VS20.</title>
        <authorList>
            <consortium name="The Broad Institute Genome Sequencing Platform"/>
            <person name="Russ C."/>
            <person name="Nusbaum C."/>
            <person name="Tyler B."/>
            <person name="van West P."/>
            <person name="Dieguez-Uribeondo J."/>
            <person name="de Bruijn I."/>
            <person name="Tripathy S."/>
            <person name="Jiang R."/>
            <person name="Young S.K."/>
            <person name="Zeng Q."/>
            <person name="Gargeya S."/>
            <person name="Fitzgerald M."/>
            <person name="Haas B."/>
            <person name="Abouelleil A."/>
            <person name="Alvarado L."/>
            <person name="Arachchi H.M."/>
            <person name="Berlin A."/>
            <person name="Chapman S.B."/>
            <person name="Goldberg J."/>
            <person name="Griggs A."/>
            <person name="Gujja S."/>
            <person name="Hansen M."/>
            <person name="Howarth C."/>
            <person name="Imamovic A."/>
            <person name="Larimer J."/>
            <person name="McCowen C."/>
            <person name="Montmayeur A."/>
            <person name="Murphy C."/>
            <person name="Neiman D."/>
            <person name="Pearson M."/>
            <person name="Priest M."/>
            <person name="Roberts A."/>
            <person name="Saif S."/>
            <person name="Shea T."/>
            <person name="Sisk P."/>
            <person name="Sykes S."/>
            <person name="Wortman J."/>
            <person name="Nusbaum C."/>
            <person name="Birren B."/>
        </authorList>
    </citation>
    <scope>NUCLEOTIDE SEQUENCE [LARGE SCALE GENOMIC DNA]</scope>
    <source>
        <strain evidence="2 3">VS20</strain>
    </source>
</reference>
<evidence type="ECO:0000313" key="2">
    <source>
        <dbReference type="EMBL" id="EQC34614.1"/>
    </source>
</evidence>
<organism evidence="2 3">
    <name type="scientific">Saprolegnia diclina (strain VS20)</name>
    <dbReference type="NCBI Taxonomy" id="1156394"/>
    <lineage>
        <taxon>Eukaryota</taxon>
        <taxon>Sar</taxon>
        <taxon>Stramenopiles</taxon>
        <taxon>Oomycota</taxon>
        <taxon>Saprolegniomycetes</taxon>
        <taxon>Saprolegniales</taxon>
        <taxon>Saprolegniaceae</taxon>
        <taxon>Saprolegnia</taxon>
    </lineage>
</organism>
<dbReference type="EMBL" id="JH767154">
    <property type="protein sequence ID" value="EQC34614.1"/>
    <property type="molecule type" value="Genomic_DNA"/>
</dbReference>
<gene>
    <name evidence="2" type="ORF">SDRG_07936</name>
</gene>
<dbReference type="InParanoid" id="T0Q9P0"/>
<dbReference type="GeneID" id="19948663"/>
<dbReference type="VEuPathDB" id="FungiDB:SDRG_07936"/>
<dbReference type="Proteomes" id="UP000030762">
    <property type="component" value="Unassembled WGS sequence"/>
</dbReference>
<proteinExistence type="predicted"/>
<accession>T0Q9P0</accession>
<dbReference type="RefSeq" id="XP_008612020.1">
    <property type="nucleotide sequence ID" value="XM_008613798.1"/>
</dbReference>
<feature type="chain" id="PRO_5004569686" evidence="1">
    <location>
        <begin position="25"/>
        <end position="207"/>
    </location>
</feature>
<protein>
    <submittedName>
        <fullName evidence="2">Uncharacterized protein</fullName>
    </submittedName>
</protein>
<evidence type="ECO:0000256" key="1">
    <source>
        <dbReference type="SAM" id="SignalP"/>
    </source>
</evidence>
<sequence length="207" mass="20971">MHSSPLTLWLLAAFGTSTVHTANAGVVPPERCAQLFVGGYAYCVAKTGALCSPSAYGACPGPQPNLTFGSTCTKNVVTGLYACNALSTSLESGSLGSSSADGPPCVLDQTIPALESCVFPTSDGWTSISVVGMDSYCTRANAAGYCSANIRNGACPVAQPGLPRGSECQLLDNGVYGCVARTSCVTAPTMAPVVPCIALPPIKLAPK</sequence>